<gene>
    <name evidence="3" type="ORF">WMO66_04390</name>
</gene>
<dbReference type="RefSeq" id="WP_349135168.1">
    <property type="nucleotide sequence ID" value="NZ_JBBMFF010000162.1"/>
</dbReference>
<feature type="region of interest" description="Disordered" evidence="1">
    <location>
        <begin position="1"/>
        <end position="20"/>
    </location>
</feature>
<feature type="non-terminal residue" evidence="3">
    <location>
        <position position="1"/>
    </location>
</feature>
<evidence type="ECO:0000313" key="4">
    <source>
        <dbReference type="Proteomes" id="UP001491552"/>
    </source>
</evidence>
<dbReference type="EMBL" id="JBBMFF010000162">
    <property type="protein sequence ID" value="MEQ2510493.1"/>
    <property type="molecule type" value="Genomic_DNA"/>
</dbReference>
<name>A0ABV1G4Z4_9FIRM</name>
<keyword evidence="4" id="KW-1185">Reference proteome</keyword>
<feature type="compositionally biased region" description="Polar residues" evidence="1">
    <location>
        <begin position="8"/>
        <end position="20"/>
    </location>
</feature>
<reference evidence="3 4" key="1">
    <citation type="submission" date="2024-03" db="EMBL/GenBank/DDBJ databases">
        <title>Human intestinal bacterial collection.</title>
        <authorList>
            <person name="Pauvert C."/>
            <person name="Hitch T.C.A."/>
            <person name="Clavel T."/>
        </authorList>
    </citation>
    <scope>NUCLEOTIDE SEQUENCE [LARGE SCALE GENOMIC DNA]</scope>
    <source>
        <strain evidence="3 4">CLA-AA-H192</strain>
    </source>
</reference>
<sequence length="211" mass="23311">SVGLITRAGSTPATGTTPNGSQTLDMTGFAGFFYCVVSLMYRSLSQPKTGHFRSVFGCFSEGHWRDVQPLQRGVHTHDRIGGCHFRGEMQVRIDVGSRRNIVLFVLPGLLFLFDRLIIRPKKRTGIRLSKNLPRRKLRREGSCEGKPSGCPFAFHNPPQRQNCNAAGKTRAPNSGLTSGAESFILFAEIRTSGVFFDIWGKSCPFCVSGEI</sequence>
<feature type="transmembrane region" description="Helical" evidence="2">
    <location>
        <begin position="101"/>
        <end position="118"/>
    </location>
</feature>
<evidence type="ECO:0000256" key="2">
    <source>
        <dbReference type="SAM" id="Phobius"/>
    </source>
</evidence>
<evidence type="ECO:0000256" key="1">
    <source>
        <dbReference type="SAM" id="MobiDB-lite"/>
    </source>
</evidence>
<keyword evidence="2" id="KW-0472">Membrane</keyword>
<evidence type="ECO:0000313" key="3">
    <source>
        <dbReference type="EMBL" id="MEQ2510493.1"/>
    </source>
</evidence>
<organism evidence="3 4">
    <name type="scientific">Faecousia intestinalis</name>
    <dbReference type="NCBI Taxonomy" id="3133167"/>
    <lineage>
        <taxon>Bacteria</taxon>
        <taxon>Bacillati</taxon>
        <taxon>Bacillota</taxon>
        <taxon>Clostridia</taxon>
        <taxon>Eubacteriales</taxon>
        <taxon>Oscillospiraceae</taxon>
        <taxon>Faecousia</taxon>
    </lineage>
</organism>
<comment type="caution">
    <text evidence="3">The sequence shown here is derived from an EMBL/GenBank/DDBJ whole genome shotgun (WGS) entry which is preliminary data.</text>
</comment>
<protein>
    <submittedName>
        <fullName evidence="3">Uncharacterized protein</fullName>
    </submittedName>
</protein>
<keyword evidence="2" id="KW-1133">Transmembrane helix</keyword>
<accession>A0ABV1G4Z4</accession>
<proteinExistence type="predicted"/>
<dbReference type="Proteomes" id="UP001491552">
    <property type="component" value="Unassembled WGS sequence"/>
</dbReference>
<feature type="transmembrane region" description="Helical" evidence="2">
    <location>
        <begin position="26"/>
        <end position="44"/>
    </location>
</feature>
<keyword evidence="2" id="KW-0812">Transmembrane</keyword>